<organism evidence="1 2">
    <name type="scientific">Mycolicibacterium bacteremicum</name>
    <name type="common">Mycobacterium bacteremicum</name>
    <dbReference type="NCBI Taxonomy" id="564198"/>
    <lineage>
        <taxon>Bacteria</taxon>
        <taxon>Bacillati</taxon>
        <taxon>Actinomycetota</taxon>
        <taxon>Actinomycetes</taxon>
        <taxon>Mycobacteriales</taxon>
        <taxon>Mycobacteriaceae</taxon>
        <taxon>Mycolicibacterium</taxon>
    </lineage>
</organism>
<protein>
    <submittedName>
        <fullName evidence="1">Uncharacterized protein</fullName>
    </submittedName>
</protein>
<dbReference type="AlphaFoldDB" id="A0A1W9YSI8"/>
<sequence>MRSVNSALREQIQSVCDDLYRDPDDADAFSRLRELLGADDNKLVSPHTWRRLVQTASNRLFDEPDSSDARDLLLLLLTAGPGLRR</sequence>
<dbReference type="EMBL" id="MVHJ01000021">
    <property type="protein sequence ID" value="ORA03014.1"/>
    <property type="molecule type" value="Genomic_DNA"/>
</dbReference>
<gene>
    <name evidence="1" type="ORF">BST17_20715</name>
</gene>
<dbReference type="Proteomes" id="UP000192366">
    <property type="component" value="Unassembled WGS sequence"/>
</dbReference>
<keyword evidence="2" id="KW-1185">Reference proteome</keyword>
<name>A0A1W9YSI8_MYCBA</name>
<accession>A0A1W9YSI8</accession>
<proteinExistence type="predicted"/>
<evidence type="ECO:0000313" key="1">
    <source>
        <dbReference type="EMBL" id="ORA03014.1"/>
    </source>
</evidence>
<evidence type="ECO:0000313" key="2">
    <source>
        <dbReference type="Proteomes" id="UP000192366"/>
    </source>
</evidence>
<reference evidence="1 2" key="1">
    <citation type="submission" date="2017-02" db="EMBL/GenBank/DDBJ databases">
        <title>The new phylogeny of genus Mycobacterium.</title>
        <authorList>
            <person name="Tortoli E."/>
            <person name="Trovato A."/>
            <person name="Cirillo D.M."/>
        </authorList>
    </citation>
    <scope>NUCLEOTIDE SEQUENCE [LARGE SCALE GENOMIC DNA]</scope>
    <source>
        <strain evidence="1 2">DSM 45578</strain>
    </source>
</reference>
<comment type="caution">
    <text evidence="1">The sequence shown here is derived from an EMBL/GenBank/DDBJ whole genome shotgun (WGS) entry which is preliminary data.</text>
</comment>